<dbReference type="CDD" id="cd03507">
    <property type="entry name" value="Delta12-FADS-like"/>
    <property type="match status" value="1"/>
</dbReference>
<keyword evidence="1" id="KW-1133">Transmembrane helix</keyword>
<protein>
    <submittedName>
        <fullName evidence="3">Fatty acid desaturase</fullName>
    </submittedName>
</protein>
<dbReference type="GO" id="GO:0016717">
    <property type="term" value="F:oxidoreductase activity, acting on paired donors, with oxidation of a pair of donors resulting in the reduction of molecular oxygen to two molecules of water"/>
    <property type="evidence" value="ECO:0007669"/>
    <property type="project" value="TreeGrafter"/>
</dbReference>
<feature type="transmembrane region" description="Helical" evidence="1">
    <location>
        <begin position="161"/>
        <end position="178"/>
    </location>
</feature>
<reference evidence="3 4" key="1">
    <citation type="submission" date="2015-11" db="EMBL/GenBank/DDBJ databases">
        <title>Draft genome sequence of Paramesorhizobium deserti A-3-E, a strain highly resistant to diverse beta-lactam antibiotics.</title>
        <authorList>
            <person name="Lv R."/>
            <person name="Yang X."/>
            <person name="Fang N."/>
            <person name="Guo J."/>
            <person name="Luo X."/>
            <person name="Peng F."/>
            <person name="Yang R."/>
            <person name="Cui Y."/>
            <person name="Fang C."/>
            <person name="Song Y."/>
        </authorList>
    </citation>
    <scope>NUCLEOTIDE SEQUENCE [LARGE SCALE GENOMIC DNA]</scope>
    <source>
        <strain evidence="3 4">A-3-E</strain>
    </source>
</reference>
<dbReference type="Pfam" id="PF00487">
    <property type="entry name" value="FA_desaturase"/>
    <property type="match status" value="1"/>
</dbReference>
<keyword evidence="1" id="KW-0812">Transmembrane</keyword>
<keyword evidence="1" id="KW-0472">Membrane</keyword>
<dbReference type="EMBL" id="LNTU01000034">
    <property type="protein sequence ID" value="KXF76424.1"/>
    <property type="molecule type" value="Genomic_DNA"/>
</dbReference>
<feature type="transmembrane region" description="Helical" evidence="1">
    <location>
        <begin position="35"/>
        <end position="55"/>
    </location>
</feature>
<dbReference type="InterPro" id="IPR005804">
    <property type="entry name" value="FA_desaturase_dom"/>
</dbReference>
<evidence type="ECO:0000313" key="3">
    <source>
        <dbReference type="EMBL" id="KXF76424.1"/>
    </source>
</evidence>
<accession>A0A135HTA1</accession>
<dbReference type="Proteomes" id="UP000070107">
    <property type="component" value="Unassembled WGS sequence"/>
</dbReference>
<dbReference type="AlphaFoldDB" id="A0A135HTA1"/>
<evidence type="ECO:0000313" key="4">
    <source>
        <dbReference type="Proteomes" id="UP000070107"/>
    </source>
</evidence>
<dbReference type="PANTHER" id="PTHR19353">
    <property type="entry name" value="FATTY ACID DESATURASE 2"/>
    <property type="match status" value="1"/>
</dbReference>
<proteinExistence type="predicted"/>
<dbReference type="GO" id="GO:0006629">
    <property type="term" value="P:lipid metabolic process"/>
    <property type="evidence" value="ECO:0007669"/>
    <property type="project" value="InterPro"/>
</dbReference>
<dbReference type="InterPro" id="IPR012171">
    <property type="entry name" value="Fatty_acid_desaturase"/>
</dbReference>
<gene>
    <name evidence="3" type="ORF">ATN84_16270</name>
</gene>
<sequence>MENNVSGGAAIEAGDRSWTKVLAQYRQPNPVRSTVEIAITALPFAALWTLCAVAAVYGFWWGLLLTIPAAGFLVRLFILQHDCGHGTLFARRGVNDWTGRVIGVFTLTPYDYWRCTHAIHHATAGNLDKRGIGDINTLTVGEYHALSWWGRLRYRLYRHPLVMFGFGPAWLFVCQYRLPFGLMRAGIQPWTSTIATNLGVALPVAGLMWLMGIGPFLMVQLPITLMAATAGVWLFYVQHQFEETHWSEGNDWNFHHAALHGSSHYDLPFPLRWITGNIGIHHVHHLSAKVPFYRLPEVLRDHPDLRDIGRITFLQSLRCVKLVLWDENAKRLVSFREALAA</sequence>
<dbReference type="RefSeq" id="WP_068883467.1">
    <property type="nucleotide sequence ID" value="NZ_LNTU01000034.1"/>
</dbReference>
<name>A0A135HTA1_9HYPH</name>
<feature type="transmembrane region" description="Helical" evidence="1">
    <location>
        <begin position="190"/>
        <end position="210"/>
    </location>
</feature>
<feature type="transmembrane region" description="Helical" evidence="1">
    <location>
        <begin position="61"/>
        <end position="78"/>
    </location>
</feature>
<feature type="domain" description="Fatty acid desaturase" evidence="2">
    <location>
        <begin position="60"/>
        <end position="302"/>
    </location>
</feature>
<feature type="transmembrane region" description="Helical" evidence="1">
    <location>
        <begin position="217"/>
        <end position="236"/>
    </location>
</feature>
<evidence type="ECO:0000256" key="1">
    <source>
        <dbReference type="SAM" id="Phobius"/>
    </source>
</evidence>
<keyword evidence="4" id="KW-1185">Reference proteome</keyword>
<dbReference type="STRING" id="1494590.ATN84_16270"/>
<dbReference type="PANTHER" id="PTHR19353:SF73">
    <property type="entry name" value="FATTY ACID DESATURASE"/>
    <property type="match status" value="1"/>
</dbReference>
<comment type="caution">
    <text evidence="3">The sequence shown here is derived from an EMBL/GenBank/DDBJ whole genome shotgun (WGS) entry which is preliminary data.</text>
</comment>
<dbReference type="GO" id="GO:0016020">
    <property type="term" value="C:membrane"/>
    <property type="evidence" value="ECO:0007669"/>
    <property type="project" value="TreeGrafter"/>
</dbReference>
<organism evidence="3 4">
    <name type="scientific">Paramesorhizobium deserti</name>
    <dbReference type="NCBI Taxonomy" id="1494590"/>
    <lineage>
        <taxon>Bacteria</taxon>
        <taxon>Pseudomonadati</taxon>
        <taxon>Pseudomonadota</taxon>
        <taxon>Alphaproteobacteria</taxon>
        <taxon>Hyphomicrobiales</taxon>
        <taxon>Phyllobacteriaceae</taxon>
        <taxon>Paramesorhizobium</taxon>
    </lineage>
</organism>
<evidence type="ECO:0000259" key="2">
    <source>
        <dbReference type="Pfam" id="PF00487"/>
    </source>
</evidence>
<dbReference type="OrthoDB" id="9769653at2"/>